<dbReference type="GO" id="GO:0070530">
    <property type="term" value="F:K63-linked polyubiquitin modification-dependent protein binding"/>
    <property type="evidence" value="ECO:0007669"/>
    <property type="project" value="InterPro"/>
</dbReference>
<dbReference type="PROSITE" id="PS50330">
    <property type="entry name" value="UIM"/>
    <property type="match status" value="1"/>
</dbReference>
<evidence type="ECO:0000313" key="2">
    <source>
        <dbReference type="EMBL" id="RUP21846.1"/>
    </source>
</evidence>
<feature type="compositionally biased region" description="Basic residues" evidence="1">
    <location>
        <begin position="31"/>
        <end position="48"/>
    </location>
</feature>
<dbReference type="PANTHER" id="PTHR15932:SF2">
    <property type="entry name" value="BRCA1-A COMPLEX SUBUNIT RAP80"/>
    <property type="match status" value="1"/>
</dbReference>
<feature type="region of interest" description="Disordered" evidence="1">
    <location>
        <begin position="158"/>
        <end position="231"/>
    </location>
</feature>
<protein>
    <recommendedName>
        <fullName evidence="4">UBZ4-type domain-containing protein</fullName>
    </recommendedName>
</protein>
<dbReference type="Proteomes" id="UP000268093">
    <property type="component" value="Unassembled WGS sequence"/>
</dbReference>
<dbReference type="OrthoDB" id="2447618at2759"/>
<comment type="caution">
    <text evidence="2">The sequence shown here is derived from an EMBL/GenBank/DDBJ whole genome shotgun (WGS) entry which is preliminary data.</text>
</comment>
<feature type="region of interest" description="Disordered" evidence="1">
    <location>
        <begin position="1"/>
        <end position="84"/>
    </location>
</feature>
<gene>
    <name evidence="2" type="ORF">BC936DRAFT_139155</name>
</gene>
<dbReference type="GO" id="GO:0045739">
    <property type="term" value="P:positive regulation of DNA repair"/>
    <property type="evidence" value="ECO:0007669"/>
    <property type="project" value="TreeGrafter"/>
</dbReference>
<evidence type="ECO:0008006" key="4">
    <source>
        <dbReference type="Google" id="ProtNLM"/>
    </source>
</evidence>
<organism evidence="2 3">
    <name type="scientific">Jimgerdemannia flammicorona</name>
    <dbReference type="NCBI Taxonomy" id="994334"/>
    <lineage>
        <taxon>Eukaryota</taxon>
        <taxon>Fungi</taxon>
        <taxon>Fungi incertae sedis</taxon>
        <taxon>Mucoromycota</taxon>
        <taxon>Mucoromycotina</taxon>
        <taxon>Endogonomycetes</taxon>
        <taxon>Endogonales</taxon>
        <taxon>Endogonaceae</taxon>
        <taxon>Jimgerdemannia</taxon>
    </lineage>
</organism>
<dbReference type="GO" id="GO:0006302">
    <property type="term" value="P:double-strand break repair"/>
    <property type="evidence" value="ECO:0007669"/>
    <property type="project" value="InterPro"/>
</dbReference>
<name>A0A433BAP4_9FUNG</name>
<feature type="compositionally biased region" description="Basic and acidic residues" evidence="1">
    <location>
        <begin position="62"/>
        <end position="84"/>
    </location>
</feature>
<dbReference type="GO" id="GO:0042393">
    <property type="term" value="F:histone binding"/>
    <property type="evidence" value="ECO:0007669"/>
    <property type="project" value="TreeGrafter"/>
</dbReference>
<feature type="region of interest" description="Disordered" evidence="1">
    <location>
        <begin position="621"/>
        <end position="670"/>
    </location>
</feature>
<dbReference type="PANTHER" id="PTHR15932">
    <property type="entry name" value="UBIQUITIN INTERACTION MOTIF-CONTAINING PROTEIN 1"/>
    <property type="match status" value="1"/>
</dbReference>
<evidence type="ECO:0000313" key="3">
    <source>
        <dbReference type="Proteomes" id="UP000268093"/>
    </source>
</evidence>
<reference evidence="2 3" key="1">
    <citation type="journal article" date="2018" name="New Phytol.">
        <title>Phylogenomics of Endogonaceae and evolution of mycorrhizas within Mucoromycota.</title>
        <authorList>
            <person name="Chang Y."/>
            <person name="Desiro A."/>
            <person name="Na H."/>
            <person name="Sandor L."/>
            <person name="Lipzen A."/>
            <person name="Clum A."/>
            <person name="Barry K."/>
            <person name="Grigoriev I.V."/>
            <person name="Martin F.M."/>
            <person name="Stajich J.E."/>
            <person name="Smith M.E."/>
            <person name="Bonito G."/>
            <person name="Spatafora J.W."/>
        </authorList>
    </citation>
    <scope>NUCLEOTIDE SEQUENCE [LARGE SCALE GENOMIC DNA]</scope>
    <source>
        <strain evidence="2 3">GMNB39</strain>
    </source>
</reference>
<dbReference type="InterPro" id="IPR038868">
    <property type="entry name" value="RAP80"/>
</dbReference>
<feature type="region of interest" description="Disordered" evidence="1">
    <location>
        <begin position="244"/>
        <end position="266"/>
    </location>
</feature>
<evidence type="ECO:0000256" key="1">
    <source>
        <dbReference type="SAM" id="MobiDB-lite"/>
    </source>
</evidence>
<dbReference type="EMBL" id="RBNI01014359">
    <property type="protein sequence ID" value="RUP21846.1"/>
    <property type="molecule type" value="Genomic_DNA"/>
</dbReference>
<feature type="compositionally biased region" description="Low complexity" evidence="1">
    <location>
        <begin position="179"/>
        <end position="190"/>
    </location>
</feature>
<sequence length="1109" mass="121297">MSEPHRTQTTLLAYARSTPSSPRPHQEQPRQKRRKSLSISQARKRKSNNRSPENSSLEDEELKQVLELSRKEAEQEAENERMARELLEIGNEDSLFSSWEDTEATEANNRILVETNNRKSLPPADVSSDLPQMHWNATSMPVETPAHCAFSSPHIVIPDSEEEEEEEEASLIRKRHSRSLAGSTSSSLPLARTTDGTSSLVSTPKVKLARLPGDGMTPVSSTPSLLPGSVRSHQSCLHESNRTVSPYLSHTGDMTGRREMDPTTPDILVRDSQTPLEIVSDGGATTHNGAPYGAADVVVEEEDEERIMVARMSGSARKRRGRARRVVDEEDEEDGGGGTGTKRTDTAGMSGTSRKGEIEEPSFIPSTPPVLPDTDEDEDCIEIDDLSKWLEEETTFIQASVSSRPDATRASAYISCADNQARSLVAVPPERPAVTDYKSGSTLVCDKNSSVPLLPAKPKPKPKLKSPFTVTAAESVPLKSSRLPSVSASPKMALVGNDGGRMGLSSSSHDTPSGRRAQKTWMRRFGHVLKGHGDAFADYEEYKVPLNEGENLKEDMVRGLGCQKVSMALLVRDFPRHRSGQAQPIPRLKRTASAQSAKPTIPCPLCLRLFPEEEIEAHASECVGVDPERHDQENKRGEQEAKPRSQQTSTFSRTRRIQHTTEQKHAQPSNLTVVARHGPPREEIDEFSDGDLGQSQGNIGIIVGGRTRVVLERRTSDAHAGRVLPSSWLSSAPRPSSLMEQCPVCSRMVPVAKLQEHVDNEIADLETNRTGGDDASGFNDRTDSKVGKGKGKAGLVPEPMPIEMGKNEQEGEGLFSVSMDNEQIFSSSIRTLSSPQVSGRRGSGPIEMVNLDDDNQAVDGFATYDSPCVDANPDKDEDDWWMDVNDTYVEDSADEEGIKSGVEQQQDVDDGYLSPLDDFINLNDYRDVPNSEYAKYFEQFGSRVSRTRAQGGASSPFGIGIAPVTPTQARRGRSRVAWASDTTTTPTRLRCRRTPAVSDVDVDGWGKRKDDVGANQKWRKDNGECVTGRQQRGEKVGLARMTAALSFFGRFAELTNFAPRFRLQAVANNYYADDDSILDLADEVGMGGGGFGGALGGLGWEGRGVAGYK</sequence>
<dbReference type="InterPro" id="IPR003903">
    <property type="entry name" value="UIM_dom"/>
</dbReference>
<feature type="region of interest" description="Disordered" evidence="1">
    <location>
        <begin position="766"/>
        <end position="802"/>
    </location>
</feature>
<feature type="region of interest" description="Disordered" evidence="1">
    <location>
        <begin position="315"/>
        <end position="377"/>
    </location>
</feature>
<keyword evidence="3" id="KW-1185">Reference proteome</keyword>
<feature type="region of interest" description="Disordered" evidence="1">
    <location>
        <begin position="948"/>
        <end position="981"/>
    </location>
</feature>
<dbReference type="AlphaFoldDB" id="A0A433BAP4"/>
<feature type="compositionally biased region" description="Basic and acidic residues" evidence="1">
    <location>
        <begin position="626"/>
        <end position="643"/>
    </location>
</feature>
<accession>A0A433BAP4</accession>
<proteinExistence type="predicted"/>
<feature type="compositionally biased region" description="Acidic residues" evidence="1">
    <location>
        <begin position="159"/>
        <end position="169"/>
    </location>
</feature>